<proteinExistence type="predicted"/>
<sequence length="665" mass="73130">MRQFRRSEISLFAVLRVVAASVLFTPSIASAEGTFSEPLTKALQEPTSTPQPTLATIFVARKIVTIEPKHPSGEAVAVSGKRIIAVGTLDEVKKALGDRPYKVDETLKSKIVLPGFIDQHLHPILGALTLAVDVIAPEDWVLPGKTFKAATSEADYRARLKMAEAQLKDPNEWLLSWGYHSLWHGKLDRKALDAISSTRPIAVWQRSCHEFILNTPALKALGLTEEMTKGNGTASEQSNWEEGHFWETGLNLMIMPMMKVLATPERLSRGLKQMVAYEHANGVTAYNEPGALYTPDMWKLYEQILGAPDTPMYSTFLADGRGIPDRVGLDKALDATEAQVAVAPEGAGKKLMFFPKQIKLFADGAIISQLMQMKDGYTDGHHGEWIMPPAQLEERAKLYWDAGYQLHIHVNGDLGLDTVLDVLERRIRENPRADHRTVIVHFANSTEDQIKRAASLGAIVSANPYYTTGFADKYGQVGLGPKRADMMVRAASVLKNHMSLSYHSDLPMGPSDPLYLAWAGVNRITPSGRVAGPSQRISVDAALRAITIEAAYPWRKEDQIGSIAPGKIANFTILEKDPYEVRASELKDVPVWGTVFEGRVFPVPEGMKRAERAAVPAPQVAAQRPQPASISFRKYAVAPRNEACDMVGLAHEAARAYAENLTSAK</sequence>
<name>A0AA48M1P8_9ZZZZ</name>
<dbReference type="Pfam" id="PF07969">
    <property type="entry name" value="Amidohydro_3"/>
    <property type="match status" value="1"/>
</dbReference>
<dbReference type="SUPFAM" id="SSF51556">
    <property type="entry name" value="Metallo-dependent hydrolases"/>
    <property type="match status" value="1"/>
</dbReference>
<feature type="domain" description="Amidohydrolase 3" evidence="1">
    <location>
        <begin position="107"/>
        <end position="600"/>
    </location>
</feature>
<dbReference type="EMBL" id="OY288114">
    <property type="protein sequence ID" value="CAJ0882392.1"/>
    <property type="molecule type" value="Genomic_DNA"/>
</dbReference>
<dbReference type="Gene3D" id="3.10.310.70">
    <property type="match status" value="1"/>
</dbReference>
<dbReference type="GO" id="GO:0016810">
    <property type="term" value="F:hydrolase activity, acting on carbon-nitrogen (but not peptide) bonds"/>
    <property type="evidence" value="ECO:0007669"/>
    <property type="project" value="InterPro"/>
</dbReference>
<dbReference type="CDD" id="cd01300">
    <property type="entry name" value="YtcJ_like"/>
    <property type="match status" value="1"/>
</dbReference>
<dbReference type="AlphaFoldDB" id="A0AA48M1P8"/>
<reference evidence="2" key="1">
    <citation type="submission" date="2023-07" db="EMBL/GenBank/DDBJ databases">
        <authorList>
            <person name="Pelsma A.J. K."/>
        </authorList>
    </citation>
    <scope>NUCLEOTIDE SEQUENCE</scope>
</reference>
<dbReference type="SUPFAM" id="SSF51338">
    <property type="entry name" value="Composite domain of metallo-dependent hydrolases"/>
    <property type="match status" value="1"/>
</dbReference>
<accession>A0AA48M1P8</accession>
<protein>
    <recommendedName>
        <fullName evidence="1">Amidohydrolase 3 domain-containing protein</fullName>
    </recommendedName>
</protein>
<dbReference type="InterPro" id="IPR013108">
    <property type="entry name" value="Amidohydro_3"/>
</dbReference>
<dbReference type="InterPro" id="IPR011059">
    <property type="entry name" value="Metal-dep_hydrolase_composite"/>
</dbReference>
<dbReference type="PANTHER" id="PTHR22642:SF2">
    <property type="entry name" value="PROTEIN LONG AFTER FAR-RED 3"/>
    <property type="match status" value="1"/>
</dbReference>
<evidence type="ECO:0000313" key="2">
    <source>
        <dbReference type="EMBL" id="CAJ0882392.1"/>
    </source>
</evidence>
<dbReference type="InterPro" id="IPR033932">
    <property type="entry name" value="YtcJ-like"/>
</dbReference>
<organism evidence="2">
    <name type="scientific">freshwater sediment metagenome</name>
    <dbReference type="NCBI Taxonomy" id="556182"/>
    <lineage>
        <taxon>unclassified sequences</taxon>
        <taxon>metagenomes</taxon>
        <taxon>ecological metagenomes</taxon>
    </lineage>
</organism>
<dbReference type="Gene3D" id="3.20.20.140">
    <property type="entry name" value="Metal-dependent hydrolases"/>
    <property type="match status" value="1"/>
</dbReference>
<evidence type="ECO:0000259" key="1">
    <source>
        <dbReference type="Pfam" id="PF07969"/>
    </source>
</evidence>
<gene>
    <name evidence="2" type="ORF">AMST5_03333</name>
</gene>
<dbReference type="Gene3D" id="2.30.40.10">
    <property type="entry name" value="Urease, subunit C, domain 1"/>
    <property type="match status" value="1"/>
</dbReference>
<dbReference type="PANTHER" id="PTHR22642">
    <property type="entry name" value="IMIDAZOLONEPROPIONASE"/>
    <property type="match status" value="1"/>
</dbReference>
<dbReference type="InterPro" id="IPR032466">
    <property type="entry name" value="Metal_Hydrolase"/>
</dbReference>